<organism evidence="1 2">
    <name type="scientific">Phaeosphaeria nodorum (strain SN15 / ATCC MYA-4574 / FGSC 10173)</name>
    <name type="common">Glume blotch fungus</name>
    <name type="synonym">Parastagonospora nodorum</name>
    <dbReference type="NCBI Taxonomy" id="321614"/>
    <lineage>
        <taxon>Eukaryota</taxon>
        <taxon>Fungi</taxon>
        <taxon>Dikarya</taxon>
        <taxon>Ascomycota</taxon>
        <taxon>Pezizomycotina</taxon>
        <taxon>Dothideomycetes</taxon>
        <taxon>Pleosporomycetidae</taxon>
        <taxon>Pleosporales</taxon>
        <taxon>Pleosporineae</taxon>
        <taxon>Phaeosphaeriaceae</taxon>
        <taxon>Parastagonospora</taxon>
    </lineage>
</organism>
<accession>A0A7U2FAC3</accession>
<evidence type="ECO:0000313" key="2">
    <source>
        <dbReference type="Proteomes" id="UP000663193"/>
    </source>
</evidence>
<dbReference type="Proteomes" id="UP000663193">
    <property type="component" value="Chromosome 9"/>
</dbReference>
<proteinExistence type="predicted"/>
<reference evidence="2" key="1">
    <citation type="journal article" date="2021" name="BMC Genomics">
        <title>Chromosome-level genome assembly and manually-curated proteome of model necrotroph Parastagonospora nodorum Sn15 reveals a genome-wide trove of candidate effector homologs, and redundancy of virulence-related functions within an accessory chromosome.</title>
        <authorList>
            <person name="Bertazzoni S."/>
            <person name="Jones D.A.B."/>
            <person name="Phan H.T."/>
            <person name="Tan K.-C."/>
            <person name="Hane J.K."/>
        </authorList>
    </citation>
    <scope>NUCLEOTIDE SEQUENCE [LARGE SCALE GENOMIC DNA]</scope>
    <source>
        <strain evidence="2">SN15 / ATCC MYA-4574 / FGSC 10173)</strain>
    </source>
</reference>
<gene>
    <name evidence="1" type="ORF">JI435_304790</name>
</gene>
<keyword evidence="2" id="KW-1185">Reference proteome</keyword>
<dbReference type="AlphaFoldDB" id="A0A7U2FAC3"/>
<protein>
    <submittedName>
        <fullName evidence="1">Uncharacterized protein</fullName>
    </submittedName>
</protein>
<dbReference type="EMBL" id="CP069031">
    <property type="protein sequence ID" value="QRC99334.1"/>
    <property type="molecule type" value="Genomic_DNA"/>
</dbReference>
<dbReference type="VEuPathDB" id="FungiDB:JI435_304790"/>
<evidence type="ECO:0000313" key="1">
    <source>
        <dbReference type="EMBL" id="QRC99334.1"/>
    </source>
</evidence>
<sequence length="95" mass="10435">MQADVQRPQSQGVVPSGLLQRNQGWKQIESGWQERLKLYLACCGTLFGKLSARRSSGICRTPRLRQWAISSGGVDSRRDDGRCAETIANAPASCI</sequence>
<name>A0A7U2FAC3_PHANO</name>